<dbReference type="Gene3D" id="3.40.50.300">
    <property type="entry name" value="P-loop containing nucleotide triphosphate hydrolases"/>
    <property type="match status" value="2"/>
</dbReference>
<dbReference type="Pfam" id="PF13538">
    <property type="entry name" value="UvrD_C_2"/>
    <property type="match status" value="1"/>
</dbReference>
<dbReference type="InterPro" id="IPR027785">
    <property type="entry name" value="UvrD-like_helicase_C"/>
</dbReference>
<organism evidence="2 3">
    <name type="scientific">Photobacterium damselae subsp. damselae</name>
    <name type="common">Listonella damsela</name>
    <dbReference type="NCBI Taxonomy" id="85581"/>
    <lineage>
        <taxon>Bacteria</taxon>
        <taxon>Pseudomonadati</taxon>
        <taxon>Pseudomonadota</taxon>
        <taxon>Gammaproteobacteria</taxon>
        <taxon>Vibrionales</taxon>
        <taxon>Vibrionaceae</taxon>
        <taxon>Photobacterium</taxon>
    </lineage>
</organism>
<reference evidence="2 3" key="1">
    <citation type="submission" date="2020-06" db="EMBL/GenBank/DDBJ databases">
        <title>Photobacterium damselae subsp. damselae comparative genomics.</title>
        <authorList>
            <person name="Osorio C.R."/>
        </authorList>
    </citation>
    <scope>NUCLEOTIDE SEQUENCE [LARGE SCALE GENOMIC DNA]</scope>
    <source>
        <strain evidence="2 3">TW250/03</strain>
    </source>
</reference>
<name>A0A850R3J7_PHODD</name>
<dbReference type="InterPro" id="IPR027417">
    <property type="entry name" value="P-loop_NTPase"/>
</dbReference>
<protein>
    <submittedName>
        <fullName evidence="2">AAA family ATPase</fullName>
    </submittedName>
</protein>
<dbReference type="Proteomes" id="UP000533429">
    <property type="component" value="Unassembled WGS sequence"/>
</dbReference>
<dbReference type="SUPFAM" id="SSF52540">
    <property type="entry name" value="P-loop containing nucleoside triphosphate hydrolases"/>
    <property type="match status" value="2"/>
</dbReference>
<evidence type="ECO:0000259" key="1">
    <source>
        <dbReference type="Pfam" id="PF13538"/>
    </source>
</evidence>
<dbReference type="CDD" id="cd18809">
    <property type="entry name" value="SF1_C_RecD"/>
    <property type="match status" value="1"/>
</dbReference>
<dbReference type="AlphaFoldDB" id="A0A850R3J7"/>
<dbReference type="EMBL" id="JABXOR010001487">
    <property type="protein sequence ID" value="NVP03098.1"/>
    <property type="molecule type" value="Genomic_DNA"/>
</dbReference>
<comment type="caution">
    <text evidence="2">The sequence shown here is derived from an EMBL/GenBank/DDBJ whole genome shotgun (WGS) entry which is preliminary data.</text>
</comment>
<dbReference type="Pfam" id="PF13604">
    <property type="entry name" value="AAA_30"/>
    <property type="match status" value="1"/>
</dbReference>
<feature type="domain" description="UvrD-like helicase C-terminal" evidence="1">
    <location>
        <begin position="725"/>
        <end position="771"/>
    </location>
</feature>
<accession>A0A850R3J7</accession>
<gene>
    <name evidence="2" type="ORF">HWA77_23090</name>
</gene>
<dbReference type="Gene3D" id="2.30.30.940">
    <property type="match status" value="1"/>
</dbReference>
<evidence type="ECO:0000313" key="3">
    <source>
        <dbReference type="Proteomes" id="UP000533429"/>
    </source>
</evidence>
<evidence type="ECO:0000313" key="2">
    <source>
        <dbReference type="EMBL" id="NVP03098.1"/>
    </source>
</evidence>
<sequence>MNVELEVTSVTNLINEFVIYGNCLVRNKRLSIRIKQQLIFKKPCEAEVWHFRCEVGSTLVNYRQQFKATEAKLTFRAFSDINSELDLYERAFKQFQLPSLTQKLFYKHPEFRGIGCGKARIEKAIRKIGSARKFLIALKNENLPALIDAFDSFDRAFTFLNAYKNIRAEFESIEFIEQSGYDRRTALRLIKLFGRTTKEQIIKNPYSPIRLGSQFANAWGVAEQLRKRNIVDVAEDSPKRLIGAVDSIVYRMLKHNHTAIPEEQFKTRLANLVGKKLVEKTIEIAVSNIALCKTYNGHYQGTGLAHLESFAEKSLANKINTKRSTDFNNSIQRYISEFNEYFFKMKGFNLTQEQKSLAYKALTNNFSLAQGAGGTGKSTAMGCVKYVCNRLNRPVYFVAVAGIAKKRVNDELRKMCILRSNPVGLLGNVEEEECSYTVRGFINQVKLTLKNPKVKNPILIERDPLIVFDESSMLDLSLVVEFLKLMDNCSKSYSISMIGDIAQIAPVGIGIVWQTMITLGANKPDLIAYSELKSVHRQEIDNPIRQIADLIRTVGHNDASSWEEDIHHFANSPYKYLKPLTKTYDGDNGVFYQTASNSTVIGLAYDWANQLGIENTQVITPYSSHDNSFSTEAVNEYFIEKLRISQSLEKNSTLQDFAKGDHIMVTKNNSILDLYNGDMGKIEDIVYEQAEKGADIKKKLICHFSDAGKTVSMDETNAFEVGLKHSYGITIHKTQGSEFKYTIVIIPATESTTFIENSMIYTALTRSQTATIFIGDMSTLSRAINSNPAYKNIITGFNLDYYFEK</sequence>
<proteinExistence type="predicted"/>